<feature type="transmembrane region" description="Helical" evidence="7">
    <location>
        <begin position="160"/>
        <end position="179"/>
    </location>
</feature>
<dbReference type="PROSITE" id="PS00211">
    <property type="entry name" value="ABC_TRANSPORTER_1"/>
    <property type="match status" value="1"/>
</dbReference>
<name>A0A7X2S2P1_9BACI</name>
<dbReference type="CDD" id="cd03228">
    <property type="entry name" value="ABCC_MRP_Like"/>
    <property type="match status" value="1"/>
</dbReference>
<dbReference type="Pfam" id="PF00005">
    <property type="entry name" value="ABC_tran"/>
    <property type="match status" value="1"/>
</dbReference>
<dbReference type="SUPFAM" id="SSF52540">
    <property type="entry name" value="P-loop containing nucleoside triphosphate hydrolases"/>
    <property type="match status" value="1"/>
</dbReference>
<protein>
    <submittedName>
        <fullName evidence="10">Thiol reductant ABC exporter subunit CydC</fullName>
    </submittedName>
</protein>
<accession>A0A7X2S2P1</accession>
<comment type="caution">
    <text evidence="10">The sequence shown here is derived from an EMBL/GenBank/DDBJ whole genome shotgun (WGS) entry which is preliminary data.</text>
</comment>
<dbReference type="InterPro" id="IPR027417">
    <property type="entry name" value="P-loop_NTPase"/>
</dbReference>
<dbReference type="GO" id="GO:0005886">
    <property type="term" value="C:plasma membrane"/>
    <property type="evidence" value="ECO:0007669"/>
    <property type="project" value="UniProtKB-SubCell"/>
</dbReference>
<dbReference type="Gene3D" id="1.20.1560.10">
    <property type="entry name" value="ABC transporter type 1, transmembrane domain"/>
    <property type="match status" value="1"/>
</dbReference>
<dbReference type="InterPro" id="IPR014223">
    <property type="entry name" value="ABC_CydC/D"/>
</dbReference>
<keyword evidence="2 7" id="KW-0812">Transmembrane</keyword>
<dbReference type="RefSeq" id="WP_155110680.1">
    <property type="nucleotide sequence ID" value="NZ_WMIB01000001.1"/>
</dbReference>
<evidence type="ECO:0000256" key="4">
    <source>
        <dbReference type="ARBA" id="ARBA00022840"/>
    </source>
</evidence>
<dbReference type="InterPro" id="IPR003593">
    <property type="entry name" value="AAA+_ATPase"/>
</dbReference>
<dbReference type="GO" id="GO:0045454">
    <property type="term" value="P:cell redox homeostasis"/>
    <property type="evidence" value="ECO:0007669"/>
    <property type="project" value="InterPro"/>
</dbReference>
<proteinExistence type="predicted"/>
<evidence type="ECO:0000256" key="6">
    <source>
        <dbReference type="ARBA" id="ARBA00023136"/>
    </source>
</evidence>
<dbReference type="PANTHER" id="PTHR24221:SF653">
    <property type="entry name" value="TRANSPORT ATP-BINDING PROTEIN CYDC"/>
    <property type="match status" value="1"/>
</dbReference>
<dbReference type="InterPro" id="IPR039421">
    <property type="entry name" value="Type_1_exporter"/>
</dbReference>
<dbReference type="InterPro" id="IPR003439">
    <property type="entry name" value="ABC_transporter-like_ATP-bd"/>
</dbReference>
<dbReference type="Pfam" id="PF00664">
    <property type="entry name" value="ABC_membrane"/>
    <property type="match status" value="1"/>
</dbReference>
<evidence type="ECO:0000313" key="11">
    <source>
        <dbReference type="Proteomes" id="UP000434639"/>
    </source>
</evidence>
<evidence type="ECO:0000313" key="10">
    <source>
        <dbReference type="EMBL" id="MTH52150.1"/>
    </source>
</evidence>
<gene>
    <name evidence="10" type="primary">cydC</name>
    <name evidence="10" type="ORF">GKZ89_01940</name>
</gene>
<feature type="transmembrane region" description="Helical" evidence="7">
    <location>
        <begin position="245"/>
        <end position="267"/>
    </location>
</feature>
<keyword evidence="5 7" id="KW-1133">Transmembrane helix</keyword>
<feature type="domain" description="ABC transporter" evidence="8">
    <location>
        <begin position="335"/>
        <end position="564"/>
    </location>
</feature>
<evidence type="ECO:0000256" key="3">
    <source>
        <dbReference type="ARBA" id="ARBA00022741"/>
    </source>
</evidence>
<dbReference type="Proteomes" id="UP000434639">
    <property type="component" value="Unassembled WGS sequence"/>
</dbReference>
<keyword evidence="11" id="KW-1185">Reference proteome</keyword>
<dbReference type="GO" id="GO:0034040">
    <property type="term" value="F:ATPase-coupled lipid transmembrane transporter activity"/>
    <property type="evidence" value="ECO:0007669"/>
    <property type="project" value="TreeGrafter"/>
</dbReference>
<evidence type="ECO:0000259" key="9">
    <source>
        <dbReference type="PROSITE" id="PS50929"/>
    </source>
</evidence>
<evidence type="ECO:0000259" key="8">
    <source>
        <dbReference type="PROSITE" id="PS50893"/>
    </source>
</evidence>
<evidence type="ECO:0000256" key="7">
    <source>
        <dbReference type="SAM" id="Phobius"/>
    </source>
</evidence>
<dbReference type="OrthoDB" id="9802264at2"/>
<dbReference type="EMBL" id="WMIB01000001">
    <property type="protein sequence ID" value="MTH52150.1"/>
    <property type="molecule type" value="Genomic_DNA"/>
</dbReference>
<sequence>MKALMIVSQMVMKEKKDVLLSAGLGIAAALIGISLFGASGYVISKAALIPPLYTLTIMLALLKVFGIARALGKYAERYYSHRATFTILGNLRSGFFEKLEPLPPSVLKRWRSGDLLARFVGDVENLQNFFLRVFYPPLIFFFVFTAVIFFTAFYSVWISLTLGIGMLITGLAAPAFFAWRQHKAKQSVQAQRNELSAEAAEFLYGFRDLKIHQKAETKKQDLLKLSGLALEEQERRQSLDNGGQAVNMAVSMLAVWSIAMIGAFEAASGQLDGLFLAMLIMMGLNVFEYAFPMAALPAHFADARRSAIQLQSVAQDNAHSAKEPAEPFAADAVEIIMDDVTFAYPEDFRNTLHHISLELKLGSRTAIVGPSGSGKSTILQILLKMYEPESGSLTCNHRPFQSIDQEDIWRLANPVLQENHFFFGSIRDNLLLANEHATEKMMEQALKEAELSQYSLEDKVLEKGENLSGGERQKLALARAFLREGQLWLLDEAFSSMDLLTEKRLMEKVLEKSDGKTAVFISHRLAGLQSMDQIVVMEAGRIKEKGTYEELMNKKGDFYKLKQVEAAVLSY</sequence>
<dbReference type="Gene3D" id="3.40.50.300">
    <property type="entry name" value="P-loop containing nucleotide triphosphate hydrolases"/>
    <property type="match status" value="1"/>
</dbReference>
<keyword evidence="4" id="KW-0067">ATP-binding</keyword>
<dbReference type="GO" id="GO:0005524">
    <property type="term" value="F:ATP binding"/>
    <property type="evidence" value="ECO:0007669"/>
    <property type="project" value="UniProtKB-KW"/>
</dbReference>
<keyword evidence="3" id="KW-0547">Nucleotide-binding</keyword>
<dbReference type="InterPro" id="IPR017871">
    <property type="entry name" value="ABC_transporter-like_CS"/>
</dbReference>
<evidence type="ECO:0000256" key="1">
    <source>
        <dbReference type="ARBA" id="ARBA00004651"/>
    </source>
</evidence>
<feature type="transmembrane region" description="Helical" evidence="7">
    <location>
        <begin position="273"/>
        <end position="296"/>
    </location>
</feature>
<dbReference type="GO" id="GO:0016887">
    <property type="term" value="F:ATP hydrolysis activity"/>
    <property type="evidence" value="ECO:0007669"/>
    <property type="project" value="InterPro"/>
</dbReference>
<evidence type="ECO:0000256" key="5">
    <source>
        <dbReference type="ARBA" id="ARBA00022989"/>
    </source>
</evidence>
<dbReference type="InterPro" id="IPR011527">
    <property type="entry name" value="ABC1_TM_dom"/>
</dbReference>
<dbReference type="InterPro" id="IPR036640">
    <property type="entry name" value="ABC1_TM_sf"/>
</dbReference>
<dbReference type="GO" id="GO:0140359">
    <property type="term" value="F:ABC-type transporter activity"/>
    <property type="evidence" value="ECO:0007669"/>
    <property type="project" value="InterPro"/>
</dbReference>
<evidence type="ECO:0000256" key="2">
    <source>
        <dbReference type="ARBA" id="ARBA00022692"/>
    </source>
</evidence>
<feature type="transmembrane region" description="Helical" evidence="7">
    <location>
        <begin position="50"/>
        <end position="72"/>
    </location>
</feature>
<organism evidence="10 11">
    <name type="scientific">Metabacillus mangrovi</name>
    <dbReference type="NCBI Taxonomy" id="1491830"/>
    <lineage>
        <taxon>Bacteria</taxon>
        <taxon>Bacillati</taxon>
        <taxon>Bacillota</taxon>
        <taxon>Bacilli</taxon>
        <taxon>Bacillales</taxon>
        <taxon>Bacillaceae</taxon>
        <taxon>Metabacillus</taxon>
    </lineage>
</organism>
<dbReference type="GO" id="GO:0034775">
    <property type="term" value="P:glutathione transmembrane transport"/>
    <property type="evidence" value="ECO:0007669"/>
    <property type="project" value="InterPro"/>
</dbReference>
<dbReference type="PROSITE" id="PS50929">
    <property type="entry name" value="ABC_TM1F"/>
    <property type="match status" value="1"/>
</dbReference>
<dbReference type="SMART" id="SM00382">
    <property type="entry name" value="AAA"/>
    <property type="match status" value="1"/>
</dbReference>
<reference evidence="10 11" key="1">
    <citation type="journal article" date="2017" name="Int. J. Syst. Evol. Microbiol.">
        <title>Bacillus mangrovi sp. nov., isolated from a sediment sample from a mangrove forest.</title>
        <authorList>
            <person name="Gupta V."/>
            <person name="Singh P.K."/>
            <person name="Korpole S."/>
            <person name="Tanuku N.R.S."/>
            <person name="Pinnaka A.K."/>
        </authorList>
    </citation>
    <scope>NUCLEOTIDE SEQUENCE [LARGE SCALE GENOMIC DNA]</scope>
    <source>
        <strain evidence="10 11">KCTC 33872</strain>
    </source>
</reference>
<feature type="transmembrane region" description="Helical" evidence="7">
    <location>
        <begin position="133"/>
        <end position="154"/>
    </location>
</feature>
<keyword evidence="6 7" id="KW-0472">Membrane</keyword>
<dbReference type="CDD" id="cd18585">
    <property type="entry name" value="ABC_6TM_CydC"/>
    <property type="match status" value="1"/>
</dbReference>
<dbReference type="AlphaFoldDB" id="A0A7X2S2P1"/>
<dbReference type="PROSITE" id="PS50893">
    <property type="entry name" value="ABC_TRANSPORTER_2"/>
    <property type="match status" value="1"/>
</dbReference>
<comment type="subcellular location">
    <subcellularLocation>
        <location evidence="1">Cell membrane</location>
        <topology evidence="1">Multi-pass membrane protein</topology>
    </subcellularLocation>
</comment>
<dbReference type="SUPFAM" id="SSF90123">
    <property type="entry name" value="ABC transporter transmembrane region"/>
    <property type="match status" value="1"/>
</dbReference>
<dbReference type="PANTHER" id="PTHR24221">
    <property type="entry name" value="ATP-BINDING CASSETTE SUB-FAMILY B"/>
    <property type="match status" value="1"/>
</dbReference>
<dbReference type="NCBIfam" id="TIGR02868">
    <property type="entry name" value="CydC"/>
    <property type="match status" value="1"/>
</dbReference>
<feature type="domain" description="ABC transmembrane type-1" evidence="9">
    <location>
        <begin position="19"/>
        <end position="305"/>
    </location>
</feature>